<accession>A0A348HG21</accession>
<reference evidence="2 3" key="1">
    <citation type="submission" date="2018-09" db="EMBL/GenBank/DDBJ databases">
        <title>Zymobacter palmae IAM14233 (=T109) whole genome analysis.</title>
        <authorList>
            <person name="Yanase H."/>
        </authorList>
    </citation>
    <scope>NUCLEOTIDE SEQUENCE [LARGE SCALE GENOMIC DNA]</scope>
    <source>
        <strain evidence="2 3">IAM14233</strain>
    </source>
</reference>
<gene>
    <name evidence="2" type="ORF">ZBT109_1827</name>
</gene>
<proteinExistence type="predicted"/>
<name>A0A348HG21_9GAMM</name>
<evidence type="ECO:0000313" key="2">
    <source>
        <dbReference type="EMBL" id="BBG30573.1"/>
    </source>
</evidence>
<dbReference type="Proteomes" id="UP000267342">
    <property type="component" value="Chromosome"/>
</dbReference>
<evidence type="ECO:0000256" key="1">
    <source>
        <dbReference type="SAM" id="MobiDB-lite"/>
    </source>
</evidence>
<feature type="compositionally biased region" description="Basic and acidic residues" evidence="1">
    <location>
        <begin position="23"/>
        <end position="32"/>
    </location>
</feature>
<dbReference type="KEGG" id="zpl:ZBT109_1827"/>
<sequence length="32" mass="3264">MTTIGSCITDNGQQGPVSAKSVSAEEKEGPLQ</sequence>
<dbReference type="AlphaFoldDB" id="A0A348HG21"/>
<organism evidence="2 3">
    <name type="scientific">Zymobacter palmae</name>
    <dbReference type="NCBI Taxonomy" id="33074"/>
    <lineage>
        <taxon>Bacteria</taxon>
        <taxon>Pseudomonadati</taxon>
        <taxon>Pseudomonadota</taxon>
        <taxon>Gammaproteobacteria</taxon>
        <taxon>Oceanospirillales</taxon>
        <taxon>Halomonadaceae</taxon>
        <taxon>Zymobacter group</taxon>
        <taxon>Zymobacter</taxon>
    </lineage>
</organism>
<evidence type="ECO:0000313" key="3">
    <source>
        <dbReference type="Proteomes" id="UP000267342"/>
    </source>
</evidence>
<dbReference type="EMBL" id="AP018933">
    <property type="protein sequence ID" value="BBG30573.1"/>
    <property type="molecule type" value="Genomic_DNA"/>
</dbReference>
<feature type="region of interest" description="Disordered" evidence="1">
    <location>
        <begin position="1"/>
        <end position="32"/>
    </location>
</feature>
<keyword evidence="3" id="KW-1185">Reference proteome</keyword>
<protein>
    <submittedName>
        <fullName evidence="2">Uncharacterized protein</fullName>
    </submittedName>
</protein>
<feature type="compositionally biased region" description="Polar residues" evidence="1">
    <location>
        <begin position="1"/>
        <end position="16"/>
    </location>
</feature>